<evidence type="ECO:0000259" key="1">
    <source>
        <dbReference type="Pfam" id="PF11127"/>
    </source>
</evidence>
<proteinExistence type="predicted"/>
<dbReference type="GO" id="GO:0003842">
    <property type="term" value="F:L-glutamate gamma-semialdehyde dehydrogenase activity"/>
    <property type="evidence" value="ECO:0007669"/>
    <property type="project" value="UniProtKB-EC"/>
</dbReference>
<accession>F7ZLP1</accession>
<keyword evidence="2" id="KW-0560">Oxidoreductase</keyword>
<dbReference type="EMBL" id="CP002623">
    <property type="protein sequence ID" value="AEI94092.1"/>
    <property type="molecule type" value="Genomic_DNA"/>
</dbReference>
<dbReference type="EC" id="1.2.1.88" evidence="2"/>
<evidence type="ECO:0000313" key="3">
    <source>
        <dbReference type="Proteomes" id="UP000001353"/>
    </source>
</evidence>
<dbReference type="STRING" id="391595.RLO149_c021160"/>
<dbReference type="KEGG" id="rli:RLO149_c021160"/>
<sequence>MESKMTTNMGKFDRGGRLAIAAVLVFLALGTTVLGGGVLFWIALAVAAVFTLTAFVGNCPLYSIVGLKTCKDC</sequence>
<dbReference type="GO" id="GO:0004657">
    <property type="term" value="F:proline dehydrogenase activity"/>
    <property type="evidence" value="ECO:0007669"/>
    <property type="project" value="UniProtKB-EC"/>
</dbReference>
<organism evidence="2 3">
    <name type="scientific">Roseobacter litoralis (strain ATCC 49566 / DSM 6996 / JCM 21268 / NBRC 15278 / OCh 149)</name>
    <dbReference type="NCBI Taxonomy" id="391595"/>
    <lineage>
        <taxon>Bacteria</taxon>
        <taxon>Pseudomonadati</taxon>
        <taxon>Pseudomonadota</taxon>
        <taxon>Alphaproteobacteria</taxon>
        <taxon>Rhodobacterales</taxon>
        <taxon>Roseobacteraceae</taxon>
        <taxon>Roseobacter</taxon>
    </lineage>
</organism>
<dbReference type="InterPro" id="IPR021309">
    <property type="entry name" value="YgaP-like_TM"/>
</dbReference>
<dbReference type="eggNOG" id="ENOG5031CMW">
    <property type="taxonomic scope" value="Bacteria"/>
</dbReference>
<feature type="domain" description="Inner membrane protein YgaP-like transmembrane" evidence="1">
    <location>
        <begin position="5"/>
        <end position="72"/>
    </location>
</feature>
<protein>
    <submittedName>
        <fullName evidence="2">Bifunctional protein</fullName>
        <ecNumber evidence="2">1.2.1.88</ecNumber>
        <ecNumber evidence="2">1.5.5.2</ecNumber>
    </submittedName>
</protein>
<dbReference type="Proteomes" id="UP000001353">
    <property type="component" value="Chromosome"/>
</dbReference>
<dbReference type="AlphaFoldDB" id="F7ZLP1"/>
<dbReference type="HOGENOM" id="CLU_176022_3_0_5"/>
<keyword evidence="3" id="KW-1185">Reference proteome</keyword>
<dbReference type="EC" id="1.5.5.2" evidence="2"/>
<gene>
    <name evidence="2" type="ordered locus">RLO149_c021160</name>
</gene>
<evidence type="ECO:0000313" key="2">
    <source>
        <dbReference type="EMBL" id="AEI94092.1"/>
    </source>
</evidence>
<dbReference type="Pfam" id="PF11127">
    <property type="entry name" value="YgaP-like_TM"/>
    <property type="match status" value="1"/>
</dbReference>
<name>F7ZLP1_ROSLO</name>
<reference evidence="2 3" key="1">
    <citation type="journal article" date="2011" name="BMC Genomics">
        <title>Comparative genome analysis and genome-guided physiological analysis of Roseobacter litoralis.</title>
        <authorList>
            <person name="Kalhoefer D."/>
            <person name="Thole S."/>
            <person name="Voget S."/>
            <person name="Lehmann R."/>
            <person name="Liesegang H."/>
            <person name="Wollher A."/>
            <person name="Daniel R."/>
            <person name="Simon M."/>
            <person name="Brinkhoff T."/>
        </authorList>
    </citation>
    <scope>NUCLEOTIDE SEQUENCE [LARGE SCALE GENOMIC DNA]</scope>
    <source>
        <strain evidence="3">ATCC 49566 / DSM 6996 / JCM 21268 / NBRC 15278 / OCh 149</strain>
    </source>
</reference>